<organism evidence="1 2">
    <name type="scientific">Diploptera punctata</name>
    <name type="common">Pacific beetle cockroach</name>
    <dbReference type="NCBI Taxonomy" id="6984"/>
    <lineage>
        <taxon>Eukaryota</taxon>
        <taxon>Metazoa</taxon>
        <taxon>Ecdysozoa</taxon>
        <taxon>Arthropoda</taxon>
        <taxon>Hexapoda</taxon>
        <taxon>Insecta</taxon>
        <taxon>Pterygota</taxon>
        <taxon>Neoptera</taxon>
        <taxon>Polyneoptera</taxon>
        <taxon>Dictyoptera</taxon>
        <taxon>Blattodea</taxon>
        <taxon>Blaberoidea</taxon>
        <taxon>Blaberidae</taxon>
        <taxon>Diplopterinae</taxon>
        <taxon>Diploptera</taxon>
    </lineage>
</organism>
<dbReference type="Proteomes" id="UP001233999">
    <property type="component" value="Unassembled WGS sequence"/>
</dbReference>
<accession>A0AAD8A2A7</accession>
<proteinExistence type="predicted"/>
<gene>
    <name evidence="1" type="ORF">L9F63_002133</name>
</gene>
<sequence length="66" mass="8012">WKIVLFCLIHIFTFVSLAFSADVSILIYFILITKLIFMTITRTYTILYIQHLHKLYPQYCAFRYLE</sequence>
<evidence type="ECO:0000313" key="2">
    <source>
        <dbReference type="Proteomes" id="UP001233999"/>
    </source>
</evidence>
<reference evidence="1" key="2">
    <citation type="submission" date="2023-05" db="EMBL/GenBank/DDBJ databases">
        <authorList>
            <person name="Fouks B."/>
        </authorList>
    </citation>
    <scope>NUCLEOTIDE SEQUENCE</scope>
    <source>
        <strain evidence="1">Stay&amp;Tobe</strain>
        <tissue evidence="1">Testes</tissue>
    </source>
</reference>
<dbReference type="AlphaFoldDB" id="A0AAD8A2A7"/>
<protein>
    <submittedName>
        <fullName evidence="1">Uncharacterized protein</fullName>
    </submittedName>
</protein>
<reference evidence="1" key="1">
    <citation type="journal article" date="2023" name="IScience">
        <title>Live-bearing cockroach genome reveals convergent evolutionary mechanisms linked to viviparity in insects and beyond.</title>
        <authorList>
            <person name="Fouks B."/>
            <person name="Harrison M.C."/>
            <person name="Mikhailova A.A."/>
            <person name="Marchal E."/>
            <person name="English S."/>
            <person name="Carruthers M."/>
            <person name="Jennings E.C."/>
            <person name="Chiamaka E.L."/>
            <person name="Frigard R.A."/>
            <person name="Pippel M."/>
            <person name="Attardo G.M."/>
            <person name="Benoit J.B."/>
            <person name="Bornberg-Bauer E."/>
            <person name="Tobe S.S."/>
        </authorList>
    </citation>
    <scope>NUCLEOTIDE SEQUENCE</scope>
    <source>
        <strain evidence="1">Stay&amp;Tobe</strain>
    </source>
</reference>
<dbReference type="EMBL" id="JASPKZ010003874">
    <property type="protein sequence ID" value="KAJ9591320.1"/>
    <property type="molecule type" value="Genomic_DNA"/>
</dbReference>
<name>A0AAD8A2A7_DIPPU</name>
<evidence type="ECO:0000313" key="1">
    <source>
        <dbReference type="EMBL" id="KAJ9591320.1"/>
    </source>
</evidence>
<comment type="caution">
    <text evidence="1">The sequence shown here is derived from an EMBL/GenBank/DDBJ whole genome shotgun (WGS) entry which is preliminary data.</text>
</comment>
<feature type="non-terminal residue" evidence="1">
    <location>
        <position position="66"/>
    </location>
</feature>
<feature type="non-terminal residue" evidence="1">
    <location>
        <position position="1"/>
    </location>
</feature>
<keyword evidence="2" id="KW-1185">Reference proteome</keyword>